<dbReference type="Proteomes" id="UP000032871">
    <property type="component" value="Unassembled WGS sequence"/>
</dbReference>
<feature type="transmembrane region" description="Helical" evidence="1">
    <location>
        <begin position="82"/>
        <end position="101"/>
    </location>
</feature>
<name>E6KVH3_9PAST</name>
<keyword evidence="3" id="KW-1185">Reference proteome</keyword>
<evidence type="ECO:0000313" key="2">
    <source>
        <dbReference type="EMBL" id="EFU68282.1"/>
    </source>
</evidence>
<evidence type="ECO:0000256" key="1">
    <source>
        <dbReference type="SAM" id="Phobius"/>
    </source>
</evidence>
<evidence type="ECO:0000313" key="3">
    <source>
        <dbReference type="Proteomes" id="UP000032871"/>
    </source>
</evidence>
<feature type="transmembrane region" description="Helical" evidence="1">
    <location>
        <begin position="7"/>
        <end position="29"/>
    </location>
</feature>
<feature type="transmembrane region" description="Helical" evidence="1">
    <location>
        <begin position="35"/>
        <end position="53"/>
    </location>
</feature>
<protein>
    <submittedName>
        <fullName evidence="2">Membrane protein</fullName>
    </submittedName>
</protein>
<organism evidence="2 3">
    <name type="scientific">Aggregatibacter segnis ATCC 33393</name>
    <dbReference type="NCBI Taxonomy" id="888057"/>
    <lineage>
        <taxon>Bacteria</taxon>
        <taxon>Pseudomonadati</taxon>
        <taxon>Pseudomonadota</taxon>
        <taxon>Gammaproteobacteria</taxon>
        <taxon>Pasteurellales</taxon>
        <taxon>Pasteurellaceae</taxon>
        <taxon>Aggregatibacter</taxon>
    </lineage>
</organism>
<feature type="transmembrane region" description="Helical" evidence="1">
    <location>
        <begin position="132"/>
        <end position="150"/>
    </location>
</feature>
<dbReference type="EMBL" id="AEPS01000002">
    <property type="protein sequence ID" value="EFU68282.1"/>
    <property type="molecule type" value="Genomic_DNA"/>
</dbReference>
<reference evidence="2 3" key="1">
    <citation type="submission" date="2010-12" db="EMBL/GenBank/DDBJ databases">
        <authorList>
            <person name="Muzny D."/>
            <person name="Qin X."/>
            <person name="Deng J."/>
            <person name="Jiang H."/>
            <person name="Liu Y."/>
            <person name="Qu J."/>
            <person name="Song X.-Z."/>
            <person name="Zhang L."/>
            <person name="Thornton R."/>
            <person name="Coyle M."/>
            <person name="Francisco L."/>
            <person name="Jackson L."/>
            <person name="Javaid M."/>
            <person name="Korchina V."/>
            <person name="Kovar C."/>
            <person name="Mata R."/>
            <person name="Mathew T."/>
            <person name="Ngo R."/>
            <person name="Nguyen L."/>
            <person name="Nguyen N."/>
            <person name="Okwuonu G."/>
            <person name="Ongeri F."/>
            <person name="Pham C."/>
            <person name="Simmons D."/>
            <person name="Wilczek-Boney K."/>
            <person name="Hale W."/>
            <person name="Jakkamsetti A."/>
            <person name="Pham P."/>
            <person name="Ruth R."/>
            <person name="San Lucas F."/>
            <person name="Warren J."/>
            <person name="Zhang J."/>
            <person name="Zhao Z."/>
            <person name="Zhou C."/>
            <person name="Zhu D."/>
            <person name="Lee S."/>
            <person name="Bess C."/>
            <person name="Blankenburg K."/>
            <person name="Forbes L."/>
            <person name="Fu Q."/>
            <person name="Gubbala S."/>
            <person name="Hirani K."/>
            <person name="Jayaseelan J.C."/>
            <person name="Lara F."/>
            <person name="Munidasa M."/>
            <person name="Palculict T."/>
            <person name="Patil S."/>
            <person name="Pu L.-L."/>
            <person name="Saada N."/>
            <person name="Tang L."/>
            <person name="Weissenberger G."/>
            <person name="Zhu Y."/>
            <person name="Hemphill L."/>
            <person name="Shang Y."/>
            <person name="Youmans B."/>
            <person name="Ayvaz T."/>
            <person name="Ross M."/>
            <person name="Santibanez J."/>
            <person name="Aqrawi P."/>
            <person name="Gross S."/>
            <person name="Joshi V."/>
            <person name="Fowler G."/>
            <person name="Nazareth L."/>
            <person name="Reid J."/>
            <person name="Worley K."/>
            <person name="Petrosino J."/>
            <person name="Highlander S."/>
            <person name="Gibbs R."/>
        </authorList>
    </citation>
    <scope>NUCLEOTIDE SEQUENCE [LARGE SCALE GENOMIC DNA]</scope>
    <source>
        <strain evidence="2 3">ATCC 33393</strain>
    </source>
</reference>
<feature type="transmembrane region" description="Helical" evidence="1">
    <location>
        <begin position="60"/>
        <end position="76"/>
    </location>
</feature>
<comment type="caution">
    <text evidence="2">The sequence shown here is derived from an EMBL/GenBank/DDBJ whole genome shotgun (WGS) entry which is preliminary data.</text>
</comment>
<proteinExistence type="predicted"/>
<keyword evidence="1" id="KW-1133">Transmembrane helix</keyword>
<accession>E6KVH3</accession>
<dbReference type="STRING" id="739.GCA_001059425_00285"/>
<gene>
    <name evidence="2" type="ORF">HMPREF9064_0155</name>
</gene>
<sequence length="187" mass="21607">MLPLVNIIKIIINLLLTLTGIAYPILWLFADNQQMLFHLPWIMALLWAFKGAVQQQGQRYFAWCMAFILAVVALTRSIETMFWYPIVINVLMLSLFGGSLLRGQTVVERLARLQTPDLNEHGVRYTRKVTQLWCGVFIVNILITATAIGLEYYDFWALYTGVISYCIMAIVMAGEWLVRQKVKKHYE</sequence>
<keyword evidence="1" id="KW-0472">Membrane</keyword>
<dbReference type="HOGENOM" id="CLU_108379_1_0_6"/>
<dbReference type="AlphaFoldDB" id="E6KVH3"/>
<feature type="transmembrane region" description="Helical" evidence="1">
    <location>
        <begin position="156"/>
        <end position="178"/>
    </location>
</feature>
<keyword evidence="1" id="KW-0812">Transmembrane</keyword>